<keyword evidence="3" id="KW-1185">Reference proteome</keyword>
<feature type="region of interest" description="Disordered" evidence="1">
    <location>
        <begin position="96"/>
        <end position="117"/>
    </location>
</feature>
<comment type="caution">
    <text evidence="2">The sequence shown here is derived from an EMBL/GenBank/DDBJ whole genome shotgun (WGS) entry which is preliminary data.</text>
</comment>
<gene>
    <name evidence="2" type="ORF">AVEN_244713_1</name>
</gene>
<evidence type="ECO:0000313" key="3">
    <source>
        <dbReference type="Proteomes" id="UP000499080"/>
    </source>
</evidence>
<dbReference type="AlphaFoldDB" id="A0A4Y2BUD1"/>
<name>A0A4Y2BUD1_ARAVE</name>
<sequence length="117" mass="14029">MIAAFDPFYDFIIRILYTKERERKFLFRKSEEREHDIPPQHPTAILSDENTGWSLMEALFSLKNNDCSFRSFLRLHYPDSLHQIKRRKIPDSKRVVEREHDNLPQHSTALLLDEDTD</sequence>
<evidence type="ECO:0000256" key="1">
    <source>
        <dbReference type="SAM" id="MobiDB-lite"/>
    </source>
</evidence>
<organism evidence="2 3">
    <name type="scientific">Araneus ventricosus</name>
    <name type="common">Orbweaver spider</name>
    <name type="synonym">Epeira ventricosa</name>
    <dbReference type="NCBI Taxonomy" id="182803"/>
    <lineage>
        <taxon>Eukaryota</taxon>
        <taxon>Metazoa</taxon>
        <taxon>Ecdysozoa</taxon>
        <taxon>Arthropoda</taxon>
        <taxon>Chelicerata</taxon>
        <taxon>Arachnida</taxon>
        <taxon>Araneae</taxon>
        <taxon>Araneomorphae</taxon>
        <taxon>Entelegynae</taxon>
        <taxon>Araneoidea</taxon>
        <taxon>Araneidae</taxon>
        <taxon>Araneus</taxon>
    </lineage>
</organism>
<reference evidence="2 3" key="1">
    <citation type="journal article" date="2019" name="Sci. Rep.">
        <title>Orb-weaving spider Araneus ventricosus genome elucidates the spidroin gene catalogue.</title>
        <authorList>
            <person name="Kono N."/>
            <person name="Nakamura H."/>
            <person name="Ohtoshi R."/>
            <person name="Moran D.A.P."/>
            <person name="Shinohara A."/>
            <person name="Yoshida Y."/>
            <person name="Fujiwara M."/>
            <person name="Mori M."/>
            <person name="Tomita M."/>
            <person name="Arakawa K."/>
        </authorList>
    </citation>
    <scope>NUCLEOTIDE SEQUENCE [LARGE SCALE GENOMIC DNA]</scope>
</reference>
<accession>A0A4Y2BUD1</accession>
<dbReference type="EMBL" id="BGPR01000105">
    <property type="protein sequence ID" value="GBL94724.1"/>
    <property type="molecule type" value="Genomic_DNA"/>
</dbReference>
<evidence type="ECO:0000313" key="2">
    <source>
        <dbReference type="EMBL" id="GBL94724.1"/>
    </source>
</evidence>
<proteinExistence type="predicted"/>
<protein>
    <submittedName>
        <fullName evidence="2">Uncharacterized protein</fullName>
    </submittedName>
</protein>
<dbReference type="Proteomes" id="UP000499080">
    <property type="component" value="Unassembled WGS sequence"/>
</dbReference>